<sequence>MSITMPPENVFERGLALDSSLTLSGEDSGMFITKNRAMVLATTVSLLGGCGGAEKTDTPGVASIAQPTATASAAASPSERPLIRADASEEERTRLQDVYIDCLRANGFPKQGAVKGRNGGYPSDLEDFDLSAGVVDKIKKNCGPKEPELPIQRAKRLDPQYADHVEANVKCLKSHGIEAVVENDAPALVNGLPGRSDGHWLDDCEREAFADYYSTLN</sequence>
<evidence type="ECO:0000313" key="1">
    <source>
        <dbReference type="EMBL" id="GIM91998.1"/>
    </source>
</evidence>
<proteinExistence type="predicted"/>
<comment type="caution">
    <text evidence="1">The sequence shown here is derived from an EMBL/GenBank/DDBJ whole genome shotgun (WGS) entry which is preliminary data.</text>
</comment>
<dbReference type="Proteomes" id="UP000677082">
    <property type="component" value="Unassembled WGS sequence"/>
</dbReference>
<dbReference type="AlphaFoldDB" id="A0A919W5X8"/>
<organism evidence="1 2">
    <name type="scientific">Paractinoplanes toevensis</name>
    <dbReference type="NCBI Taxonomy" id="571911"/>
    <lineage>
        <taxon>Bacteria</taxon>
        <taxon>Bacillati</taxon>
        <taxon>Actinomycetota</taxon>
        <taxon>Actinomycetes</taxon>
        <taxon>Micromonosporales</taxon>
        <taxon>Micromonosporaceae</taxon>
        <taxon>Paractinoplanes</taxon>
    </lineage>
</organism>
<reference evidence="1 2" key="1">
    <citation type="submission" date="2021-03" db="EMBL/GenBank/DDBJ databases">
        <title>Whole genome shotgun sequence of Actinoplanes toevensis NBRC 105298.</title>
        <authorList>
            <person name="Komaki H."/>
            <person name="Tamura T."/>
        </authorList>
    </citation>
    <scope>NUCLEOTIDE SEQUENCE [LARGE SCALE GENOMIC DNA]</scope>
    <source>
        <strain evidence="1 2">NBRC 105298</strain>
    </source>
</reference>
<evidence type="ECO:0000313" key="2">
    <source>
        <dbReference type="Proteomes" id="UP000677082"/>
    </source>
</evidence>
<accession>A0A919W5X8</accession>
<protein>
    <submittedName>
        <fullName evidence="1">Uncharacterized protein</fullName>
    </submittedName>
</protein>
<keyword evidence="2" id="KW-1185">Reference proteome</keyword>
<gene>
    <name evidence="1" type="ORF">Ato02nite_037910</name>
</gene>
<name>A0A919W5X8_9ACTN</name>
<dbReference type="EMBL" id="BOQN01000050">
    <property type="protein sequence ID" value="GIM91998.1"/>
    <property type="molecule type" value="Genomic_DNA"/>
</dbReference>